<comment type="pathway">
    <text evidence="1">Amino-acid biosynthesis; L-tryptophan biosynthesis; L-tryptophan from chorismate: step 5/5.</text>
</comment>
<sequence length="233" mass="24642">MKKLVIYLVCEPGTPELAQAAVEGGADIIELGIPFSDPLAEGPTIRLASERALSRGMRTAECLQVIADVRSRVDVPLVPMTYAAILEAWGYDRFVADAQAAGATSSIIVDLPVEEHQEVKRIQLVAPTSTDARIEICSANTDGWLYLVSLTGTTGARSEVSPALAGLVDRVRAKTEKPLYAGFGISTPEHAATVARLADGVVVGSRAVQVAEDGPDALRDYVRSLRTAIDAAS</sequence>
<reference evidence="9" key="1">
    <citation type="submission" date="2020-05" db="EMBL/GenBank/DDBJ databases">
        <authorList>
            <person name="Chiriac C."/>
            <person name="Salcher M."/>
            <person name="Ghai R."/>
            <person name="Kavagutti S V."/>
        </authorList>
    </citation>
    <scope>NUCLEOTIDE SEQUENCE</scope>
</reference>
<dbReference type="InterPro" id="IPR002028">
    <property type="entry name" value="Trp_synthase_suA"/>
</dbReference>
<dbReference type="HAMAP" id="MF_00131">
    <property type="entry name" value="Trp_synth_alpha"/>
    <property type="match status" value="1"/>
</dbReference>
<dbReference type="CDD" id="cd04724">
    <property type="entry name" value="Tryptophan_synthase_alpha"/>
    <property type="match status" value="1"/>
</dbReference>
<dbReference type="PROSITE" id="PS00167">
    <property type="entry name" value="TRP_SYNTHASE_ALPHA"/>
    <property type="match status" value="1"/>
</dbReference>
<dbReference type="InterPro" id="IPR011060">
    <property type="entry name" value="RibuloseP-bd_barrel"/>
</dbReference>
<proteinExistence type="inferred from homology"/>
<dbReference type="InterPro" id="IPR013785">
    <property type="entry name" value="Aldolase_TIM"/>
</dbReference>
<dbReference type="NCBIfam" id="TIGR00262">
    <property type="entry name" value="trpA"/>
    <property type="match status" value="1"/>
</dbReference>
<dbReference type="EC" id="4.2.1.20" evidence="3"/>
<keyword evidence="7" id="KW-0456">Lyase</keyword>
<dbReference type="PANTHER" id="PTHR43406">
    <property type="entry name" value="TRYPTOPHAN SYNTHASE, ALPHA CHAIN"/>
    <property type="match status" value="1"/>
</dbReference>
<gene>
    <name evidence="9" type="ORF">UFOPK2399_01238</name>
</gene>
<dbReference type="PANTHER" id="PTHR43406:SF1">
    <property type="entry name" value="TRYPTOPHAN SYNTHASE ALPHA CHAIN, CHLOROPLASTIC"/>
    <property type="match status" value="1"/>
</dbReference>
<keyword evidence="5" id="KW-0822">Tryptophan biosynthesis</keyword>
<comment type="catalytic activity">
    <reaction evidence="8">
        <text>(1S,2R)-1-C-(indol-3-yl)glycerol 3-phosphate + L-serine = D-glyceraldehyde 3-phosphate + L-tryptophan + H2O</text>
        <dbReference type="Rhea" id="RHEA:10532"/>
        <dbReference type="ChEBI" id="CHEBI:15377"/>
        <dbReference type="ChEBI" id="CHEBI:33384"/>
        <dbReference type="ChEBI" id="CHEBI:57912"/>
        <dbReference type="ChEBI" id="CHEBI:58866"/>
        <dbReference type="ChEBI" id="CHEBI:59776"/>
        <dbReference type="EC" id="4.2.1.20"/>
    </reaction>
</comment>
<dbReference type="EMBL" id="CAEZXP010000003">
    <property type="protein sequence ID" value="CAB4699203.1"/>
    <property type="molecule type" value="Genomic_DNA"/>
</dbReference>
<evidence type="ECO:0000313" key="9">
    <source>
        <dbReference type="EMBL" id="CAB4699203.1"/>
    </source>
</evidence>
<evidence type="ECO:0000256" key="5">
    <source>
        <dbReference type="ARBA" id="ARBA00022822"/>
    </source>
</evidence>
<dbReference type="InterPro" id="IPR018204">
    <property type="entry name" value="Trp_synthase_alpha_AS"/>
</dbReference>
<evidence type="ECO:0000256" key="4">
    <source>
        <dbReference type="ARBA" id="ARBA00022605"/>
    </source>
</evidence>
<dbReference type="SUPFAM" id="SSF51366">
    <property type="entry name" value="Ribulose-phoshate binding barrel"/>
    <property type="match status" value="1"/>
</dbReference>
<evidence type="ECO:0000256" key="7">
    <source>
        <dbReference type="ARBA" id="ARBA00023239"/>
    </source>
</evidence>
<evidence type="ECO:0000256" key="3">
    <source>
        <dbReference type="ARBA" id="ARBA00012043"/>
    </source>
</evidence>
<evidence type="ECO:0000256" key="1">
    <source>
        <dbReference type="ARBA" id="ARBA00004733"/>
    </source>
</evidence>
<evidence type="ECO:0000256" key="8">
    <source>
        <dbReference type="ARBA" id="ARBA00049047"/>
    </source>
</evidence>
<dbReference type="GO" id="GO:0004834">
    <property type="term" value="F:tryptophan synthase activity"/>
    <property type="evidence" value="ECO:0007669"/>
    <property type="project" value="UniProtKB-EC"/>
</dbReference>
<name>A0A6J6PQE4_9ZZZZ</name>
<accession>A0A6J6PQE4</accession>
<protein>
    <recommendedName>
        <fullName evidence="3">tryptophan synthase</fullName>
        <ecNumber evidence="3">4.2.1.20</ecNumber>
    </recommendedName>
</protein>
<dbReference type="UniPathway" id="UPA00035">
    <property type="reaction ID" value="UER00044"/>
</dbReference>
<keyword evidence="4" id="KW-0028">Amino-acid biosynthesis</keyword>
<dbReference type="GO" id="GO:0005829">
    <property type="term" value="C:cytosol"/>
    <property type="evidence" value="ECO:0007669"/>
    <property type="project" value="TreeGrafter"/>
</dbReference>
<evidence type="ECO:0000256" key="2">
    <source>
        <dbReference type="ARBA" id="ARBA00011270"/>
    </source>
</evidence>
<dbReference type="Pfam" id="PF00290">
    <property type="entry name" value="Trp_syntA"/>
    <property type="match status" value="1"/>
</dbReference>
<dbReference type="Gene3D" id="3.20.20.70">
    <property type="entry name" value="Aldolase class I"/>
    <property type="match status" value="1"/>
</dbReference>
<comment type="subunit">
    <text evidence="2">Tetramer of two alpha and two beta chains.</text>
</comment>
<organism evidence="9">
    <name type="scientific">freshwater metagenome</name>
    <dbReference type="NCBI Taxonomy" id="449393"/>
    <lineage>
        <taxon>unclassified sequences</taxon>
        <taxon>metagenomes</taxon>
        <taxon>ecological metagenomes</taxon>
    </lineage>
</organism>
<evidence type="ECO:0000256" key="6">
    <source>
        <dbReference type="ARBA" id="ARBA00023141"/>
    </source>
</evidence>
<keyword evidence="6" id="KW-0057">Aromatic amino acid biosynthesis</keyword>
<dbReference type="AlphaFoldDB" id="A0A6J6PQE4"/>